<dbReference type="GO" id="GO:0008168">
    <property type="term" value="F:methyltransferase activity"/>
    <property type="evidence" value="ECO:0007669"/>
    <property type="project" value="UniProtKB-KW"/>
</dbReference>
<dbReference type="Pfam" id="PF13489">
    <property type="entry name" value="Methyltransf_23"/>
    <property type="match status" value="1"/>
</dbReference>
<evidence type="ECO:0000313" key="2">
    <source>
        <dbReference type="Proteomes" id="UP001595378"/>
    </source>
</evidence>
<dbReference type="Gene3D" id="3.40.50.150">
    <property type="entry name" value="Vaccinia Virus protein VP39"/>
    <property type="match status" value="1"/>
</dbReference>
<keyword evidence="2" id="KW-1185">Reference proteome</keyword>
<reference evidence="2" key="1">
    <citation type="journal article" date="2019" name="Int. J. Syst. Evol. Microbiol.">
        <title>The Global Catalogue of Microorganisms (GCM) 10K type strain sequencing project: providing services to taxonomists for standard genome sequencing and annotation.</title>
        <authorList>
            <consortium name="The Broad Institute Genomics Platform"/>
            <consortium name="The Broad Institute Genome Sequencing Center for Infectious Disease"/>
            <person name="Wu L."/>
            <person name="Ma J."/>
        </authorList>
    </citation>
    <scope>NUCLEOTIDE SEQUENCE [LARGE SCALE GENOMIC DNA]</scope>
    <source>
        <strain evidence="2">KCTC 52606</strain>
    </source>
</reference>
<evidence type="ECO:0000313" key="1">
    <source>
        <dbReference type="EMBL" id="MFC3100437.1"/>
    </source>
</evidence>
<name>A0ABV7EFD9_9SPHN</name>
<proteinExistence type="predicted"/>
<dbReference type="GO" id="GO:0032259">
    <property type="term" value="P:methylation"/>
    <property type="evidence" value="ECO:0007669"/>
    <property type="project" value="UniProtKB-KW"/>
</dbReference>
<dbReference type="InterPro" id="IPR029063">
    <property type="entry name" value="SAM-dependent_MTases_sf"/>
</dbReference>
<organism evidence="1 2">
    <name type="scientific">Alteraurantiacibacter lauratis</name>
    <dbReference type="NCBI Taxonomy" id="2054627"/>
    <lineage>
        <taxon>Bacteria</taxon>
        <taxon>Pseudomonadati</taxon>
        <taxon>Pseudomonadota</taxon>
        <taxon>Alphaproteobacteria</taxon>
        <taxon>Sphingomonadales</taxon>
        <taxon>Erythrobacteraceae</taxon>
        <taxon>Alteraurantiacibacter</taxon>
    </lineage>
</organism>
<comment type="caution">
    <text evidence="1">The sequence shown here is derived from an EMBL/GenBank/DDBJ whole genome shotgun (WGS) entry which is preliminary data.</text>
</comment>
<dbReference type="CDD" id="cd02440">
    <property type="entry name" value="AdoMet_MTases"/>
    <property type="match status" value="1"/>
</dbReference>
<dbReference type="Proteomes" id="UP001595378">
    <property type="component" value="Unassembled WGS sequence"/>
</dbReference>
<accession>A0ABV7EFD9</accession>
<sequence>MSDLVAAHNFPTVSAPAAMRNFPHVRDNERDRLLDYVTLSPEMSVLDIQAAGGYLSDEVYRRLNGAVSLVCVEPNPELRARLNPAFRALADPVEQFASIPDHSIDLALGLIGLHHSASHRATIAETWRVLKPGGEMAICDVPRASRLASWFNEFVDAHCPAGHDGNFPEVGSMSRLAAGVGFVAITEEVRDVPWVFGERTQIATFFQGLFNLDLPCAEIDRALDSYFTIHELGDTCLVEWQLSYCHARKPGCYARDPRASAKNLQGAQYLRGGAGPSDRPRSGCGGYRHSVCALRRDWRGLSHLVPQHGWEWR</sequence>
<dbReference type="EMBL" id="JBHRSU010000005">
    <property type="protein sequence ID" value="MFC3100437.1"/>
    <property type="molecule type" value="Genomic_DNA"/>
</dbReference>
<dbReference type="EC" id="2.1.1.-" evidence="1"/>
<dbReference type="SUPFAM" id="SSF53335">
    <property type="entry name" value="S-adenosyl-L-methionine-dependent methyltransferases"/>
    <property type="match status" value="1"/>
</dbReference>
<keyword evidence="1" id="KW-0489">Methyltransferase</keyword>
<keyword evidence="1" id="KW-0808">Transferase</keyword>
<protein>
    <submittedName>
        <fullName evidence="1">Class I SAM-dependent methyltransferase</fullName>
        <ecNumber evidence="1">2.1.1.-</ecNumber>
    </submittedName>
</protein>
<gene>
    <name evidence="1" type="ORF">ACFODK_05985</name>
</gene>